<dbReference type="InterPro" id="IPR029016">
    <property type="entry name" value="GAF-like_dom_sf"/>
</dbReference>
<dbReference type="InterPro" id="IPR000614">
    <property type="entry name" value="FRMsr_CS"/>
</dbReference>
<proteinExistence type="inferred from homology"/>
<gene>
    <name evidence="3" type="ORF">GCM10011309_13910</name>
</gene>
<dbReference type="EMBL" id="BMYV01000001">
    <property type="protein sequence ID" value="GGX64870.1"/>
    <property type="molecule type" value="Genomic_DNA"/>
</dbReference>
<reference evidence="3 4" key="1">
    <citation type="journal article" date="2014" name="Int. J. Syst. Evol. Microbiol.">
        <title>Complete genome sequence of Corynebacterium casei LMG S-19264T (=DSM 44701T), isolated from a smear-ripened cheese.</title>
        <authorList>
            <consortium name="US DOE Joint Genome Institute (JGI-PGF)"/>
            <person name="Walter F."/>
            <person name="Albersmeier A."/>
            <person name="Kalinowski J."/>
            <person name="Ruckert C."/>
        </authorList>
    </citation>
    <scope>NUCLEOTIDE SEQUENCE [LARGE SCALE GENOMIC DNA]</scope>
    <source>
        <strain evidence="3 4">KCTC 23968</strain>
    </source>
</reference>
<dbReference type="AlphaFoldDB" id="A0A918NEP3"/>
<dbReference type="GO" id="GO:0005829">
    <property type="term" value="C:cytosol"/>
    <property type="evidence" value="ECO:0007669"/>
    <property type="project" value="TreeGrafter"/>
</dbReference>
<dbReference type="Gene3D" id="3.30.450.40">
    <property type="match status" value="1"/>
</dbReference>
<keyword evidence="4" id="KW-1185">Reference proteome</keyword>
<dbReference type="PROSITE" id="PS01320">
    <property type="entry name" value="UPF0067"/>
    <property type="match status" value="1"/>
</dbReference>
<comment type="caution">
    <text evidence="3">The sequence shown here is derived from an EMBL/GenBank/DDBJ whole genome shotgun (WGS) entry which is preliminary data.</text>
</comment>
<evidence type="ECO:0000259" key="2">
    <source>
        <dbReference type="Pfam" id="PF13185"/>
    </source>
</evidence>
<dbReference type="InterPro" id="IPR003018">
    <property type="entry name" value="GAF"/>
</dbReference>
<dbReference type="FunFam" id="3.30.450.40:FF:000008">
    <property type="entry name" value="GAF domain-containing proteins"/>
    <property type="match status" value="1"/>
</dbReference>
<evidence type="ECO:0000256" key="1">
    <source>
        <dbReference type="ARBA" id="ARBA00038454"/>
    </source>
</evidence>
<dbReference type="InterPro" id="IPR051330">
    <property type="entry name" value="Phosphatase_reg/MetRdx"/>
</dbReference>
<evidence type="ECO:0000313" key="3">
    <source>
        <dbReference type="EMBL" id="GGX64870.1"/>
    </source>
</evidence>
<sequence length="156" mass="16800">MPAMTKAEIYTQTAKEIAAVLEGETNNVARMATVSCLLSEAFDAYFWTGFYVVDPLKSEELVVGPYQGTLGCLRIPFERGVCGAAARTGQTQIVEDVHAFSGHIACDVRSRSEIVVPVYGPDGNLFAVFDVDSTEVGSFDAEDQEGLEAILKGIIL</sequence>
<name>A0A918NEP3_9PROT</name>
<comment type="similarity">
    <text evidence="1">Belongs to the free Met sulfoxide reductase family.</text>
</comment>
<dbReference type="PANTHER" id="PTHR21021">
    <property type="entry name" value="GAF/PUTATIVE CYTOSKELETAL PROTEIN"/>
    <property type="match status" value="1"/>
</dbReference>
<dbReference type="RefSeq" id="WP_189583221.1">
    <property type="nucleotide sequence ID" value="NZ_BMYV01000001.1"/>
</dbReference>
<dbReference type="SUPFAM" id="SSF55781">
    <property type="entry name" value="GAF domain-like"/>
    <property type="match status" value="1"/>
</dbReference>
<accession>A0A918NEP3</accession>
<dbReference type="Proteomes" id="UP000600865">
    <property type="component" value="Unassembled WGS sequence"/>
</dbReference>
<protein>
    <recommendedName>
        <fullName evidence="2">GAF domain-containing protein</fullName>
    </recommendedName>
</protein>
<dbReference type="GO" id="GO:0033745">
    <property type="term" value="F:L-methionine-(R)-S-oxide reductase activity"/>
    <property type="evidence" value="ECO:0007669"/>
    <property type="project" value="TreeGrafter"/>
</dbReference>
<dbReference type="PANTHER" id="PTHR21021:SF15">
    <property type="entry name" value="FREE METHIONINE-R-SULFOXIDE REDUCTASE"/>
    <property type="match status" value="1"/>
</dbReference>
<organism evidence="3 4">
    <name type="scientific">Litorimonas cladophorae</name>
    <dbReference type="NCBI Taxonomy" id="1220491"/>
    <lineage>
        <taxon>Bacteria</taxon>
        <taxon>Pseudomonadati</taxon>
        <taxon>Pseudomonadota</taxon>
        <taxon>Alphaproteobacteria</taxon>
        <taxon>Maricaulales</taxon>
        <taxon>Robiginitomaculaceae</taxon>
    </lineage>
</organism>
<dbReference type="Pfam" id="PF13185">
    <property type="entry name" value="GAF_2"/>
    <property type="match status" value="1"/>
</dbReference>
<feature type="domain" description="GAF" evidence="2">
    <location>
        <begin position="63"/>
        <end position="150"/>
    </location>
</feature>
<evidence type="ECO:0000313" key="4">
    <source>
        <dbReference type="Proteomes" id="UP000600865"/>
    </source>
</evidence>